<dbReference type="GO" id="GO:0030422">
    <property type="term" value="P:siRNA processing"/>
    <property type="evidence" value="ECO:0007669"/>
    <property type="project" value="TreeGrafter"/>
</dbReference>
<sequence>MNSLLSMEEEESSPWSPALSFCFWFGFAFLVIKSCICKRRKPHPEAKTNMASSTIRAVEELLSYRFKDKFLLEEALTHSSYYNNNSNNNGESFRSYQRLKFLGDMVLGLALSKCLYLKYPSLDPGQLSLLYDANISNEKLVRVAVRHHLDSYISHNISDFRSKVKEFARAARAVSQEDDKVLYGSIKAPKILADIVESLAGAIYVDLNFDLQKLWVIFENLLEPIVTLEDLQQQSEPVRTFFEQCQKEGRKPDIKRLSSGENNIVGAYVDDVLVALGSSDQMDIARRNAAKLALHELPNFMLTKIT</sequence>
<dbReference type="GO" id="GO:0003723">
    <property type="term" value="F:RNA binding"/>
    <property type="evidence" value="ECO:0007669"/>
    <property type="project" value="UniProtKB-KW"/>
</dbReference>
<protein>
    <submittedName>
        <fullName evidence="11">Ribonuclease 3-like protein 2</fullName>
    </submittedName>
</protein>
<keyword evidence="5" id="KW-0255">Endonuclease</keyword>
<dbReference type="AlphaFoldDB" id="A0AAW0L5D8"/>
<keyword evidence="4" id="KW-0479">Metal-binding</keyword>
<dbReference type="Proteomes" id="UP000237347">
    <property type="component" value="Unassembled WGS sequence"/>
</dbReference>
<keyword evidence="8" id="KW-0694">RNA-binding</keyword>
<evidence type="ECO:0000256" key="2">
    <source>
        <dbReference type="ARBA" id="ARBA00001946"/>
    </source>
</evidence>
<comment type="cofactor">
    <cofactor evidence="2">
        <name>Mg(2+)</name>
        <dbReference type="ChEBI" id="CHEBI:18420"/>
    </cofactor>
</comment>
<keyword evidence="3" id="KW-0540">Nuclease</keyword>
<dbReference type="FunFam" id="1.10.1520.10:FF:000004">
    <property type="entry name" value="Endoribonuclease dicer-like 1"/>
    <property type="match status" value="1"/>
</dbReference>
<evidence type="ECO:0000256" key="7">
    <source>
        <dbReference type="ARBA" id="ARBA00022842"/>
    </source>
</evidence>
<keyword evidence="12" id="KW-1185">Reference proteome</keyword>
<evidence type="ECO:0000256" key="8">
    <source>
        <dbReference type="ARBA" id="ARBA00022884"/>
    </source>
</evidence>
<dbReference type="SMART" id="SM00535">
    <property type="entry name" value="RIBOc"/>
    <property type="match status" value="1"/>
</dbReference>
<dbReference type="EMBL" id="PKMF04000148">
    <property type="protein sequence ID" value="KAK7846905.1"/>
    <property type="molecule type" value="Genomic_DNA"/>
</dbReference>
<gene>
    <name evidence="11" type="primary">RTL2_11</name>
    <name evidence="11" type="ORF">CFP56_007235</name>
</gene>
<dbReference type="GO" id="GO:0004525">
    <property type="term" value="F:ribonuclease III activity"/>
    <property type="evidence" value="ECO:0007669"/>
    <property type="project" value="InterPro"/>
</dbReference>
<dbReference type="InterPro" id="IPR036389">
    <property type="entry name" value="RNase_III_sf"/>
</dbReference>
<keyword evidence="7" id="KW-0460">Magnesium</keyword>
<keyword evidence="9" id="KW-0472">Membrane</keyword>
<evidence type="ECO:0000256" key="9">
    <source>
        <dbReference type="SAM" id="Phobius"/>
    </source>
</evidence>
<dbReference type="PANTHER" id="PTHR14950">
    <property type="entry name" value="DICER-RELATED"/>
    <property type="match status" value="1"/>
</dbReference>
<evidence type="ECO:0000259" key="10">
    <source>
        <dbReference type="PROSITE" id="PS50142"/>
    </source>
</evidence>
<name>A0AAW0L5D8_QUESU</name>
<dbReference type="SUPFAM" id="SSF54768">
    <property type="entry name" value="dsRNA-binding domain-like"/>
    <property type="match status" value="1"/>
</dbReference>
<comment type="caution">
    <text evidence="11">The sequence shown here is derived from an EMBL/GenBank/DDBJ whole genome shotgun (WGS) entry which is preliminary data.</text>
</comment>
<proteinExistence type="predicted"/>
<accession>A0AAW0L5D8</accession>
<evidence type="ECO:0000256" key="3">
    <source>
        <dbReference type="ARBA" id="ARBA00022722"/>
    </source>
</evidence>
<keyword evidence="9" id="KW-0812">Transmembrane</keyword>
<dbReference type="SUPFAM" id="SSF69065">
    <property type="entry name" value="RNase III domain-like"/>
    <property type="match status" value="1"/>
</dbReference>
<evidence type="ECO:0000313" key="11">
    <source>
        <dbReference type="EMBL" id="KAK7846905.1"/>
    </source>
</evidence>
<evidence type="ECO:0000256" key="6">
    <source>
        <dbReference type="ARBA" id="ARBA00022801"/>
    </source>
</evidence>
<keyword evidence="9" id="KW-1133">Transmembrane helix</keyword>
<feature type="transmembrane region" description="Helical" evidence="9">
    <location>
        <begin position="15"/>
        <end position="32"/>
    </location>
</feature>
<evidence type="ECO:0000256" key="4">
    <source>
        <dbReference type="ARBA" id="ARBA00022723"/>
    </source>
</evidence>
<dbReference type="PANTHER" id="PTHR14950:SF49">
    <property type="entry name" value="RIBONUCLEASE 3-LIKE PROTEIN 2-RELATED"/>
    <property type="match status" value="1"/>
</dbReference>
<evidence type="ECO:0000256" key="5">
    <source>
        <dbReference type="ARBA" id="ARBA00022759"/>
    </source>
</evidence>
<dbReference type="Pfam" id="PF00636">
    <property type="entry name" value="Ribonuclease_3"/>
    <property type="match status" value="1"/>
</dbReference>
<dbReference type="InterPro" id="IPR000999">
    <property type="entry name" value="RNase_III_dom"/>
</dbReference>
<dbReference type="PROSITE" id="PS50142">
    <property type="entry name" value="RNASE_3_2"/>
    <property type="match status" value="1"/>
</dbReference>
<feature type="domain" description="RNase III" evidence="10">
    <location>
        <begin position="55"/>
        <end position="208"/>
    </location>
</feature>
<dbReference type="GO" id="GO:0005634">
    <property type="term" value="C:nucleus"/>
    <property type="evidence" value="ECO:0007669"/>
    <property type="project" value="TreeGrafter"/>
</dbReference>
<dbReference type="CDD" id="cd00593">
    <property type="entry name" value="RIBOc"/>
    <property type="match status" value="1"/>
</dbReference>
<evidence type="ECO:0000313" key="12">
    <source>
        <dbReference type="Proteomes" id="UP000237347"/>
    </source>
</evidence>
<reference evidence="11 12" key="1">
    <citation type="journal article" date="2018" name="Sci. Data">
        <title>The draft genome sequence of cork oak.</title>
        <authorList>
            <person name="Ramos A.M."/>
            <person name="Usie A."/>
            <person name="Barbosa P."/>
            <person name="Barros P.M."/>
            <person name="Capote T."/>
            <person name="Chaves I."/>
            <person name="Simoes F."/>
            <person name="Abreu I."/>
            <person name="Carrasquinho I."/>
            <person name="Faro C."/>
            <person name="Guimaraes J.B."/>
            <person name="Mendonca D."/>
            <person name="Nobrega F."/>
            <person name="Rodrigues L."/>
            <person name="Saibo N.J.M."/>
            <person name="Varela M.C."/>
            <person name="Egas C."/>
            <person name="Matos J."/>
            <person name="Miguel C.M."/>
            <person name="Oliveira M.M."/>
            <person name="Ricardo C.P."/>
            <person name="Goncalves S."/>
        </authorList>
    </citation>
    <scope>NUCLEOTIDE SEQUENCE [LARGE SCALE GENOMIC DNA]</scope>
    <source>
        <strain evidence="12">cv. HL8</strain>
    </source>
</reference>
<dbReference type="GO" id="GO:0046872">
    <property type="term" value="F:metal ion binding"/>
    <property type="evidence" value="ECO:0007669"/>
    <property type="project" value="UniProtKB-KW"/>
</dbReference>
<dbReference type="Gene3D" id="1.10.1520.10">
    <property type="entry name" value="Ribonuclease III domain"/>
    <property type="match status" value="1"/>
</dbReference>
<comment type="cofactor">
    <cofactor evidence="1">
        <name>Mn(2+)</name>
        <dbReference type="ChEBI" id="CHEBI:29035"/>
    </cofactor>
</comment>
<evidence type="ECO:0000256" key="1">
    <source>
        <dbReference type="ARBA" id="ARBA00001936"/>
    </source>
</evidence>
<dbReference type="GO" id="GO:0005737">
    <property type="term" value="C:cytoplasm"/>
    <property type="evidence" value="ECO:0007669"/>
    <property type="project" value="TreeGrafter"/>
</dbReference>
<keyword evidence="6" id="KW-0378">Hydrolase</keyword>
<organism evidence="11 12">
    <name type="scientific">Quercus suber</name>
    <name type="common">Cork oak</name>
    <dbReference type="NCBI Taxonomy" id="58331"/>
    <lineage>
        <taxon>Eukaryota</taxon>
        <taxon>Viridiplantae</taxon>
        <taxon>Streptophyta</taxon>
        <taxon>Embryophyta</taxon>
        <taxon>Tracheophyta</taxon>
        <taxon>Spermatophyta</taxon>
        <taxon>Magnoliopsida</taxon>
        <taxon>eudicotyledons</taxon>
        <taxon>Gunneridae</taxon>
        <taxon>Pentapetalae</taxon>
        <taxon>rosids</taxon>
        <taxon>fabids</taxon>
        <taxon>Fagales</taxon>
        <taxon>Fagaceae</taxon>
        <taxon>Quercus</taxon>
    </lineage>
</organism>